<dbReference type="RefSeq" id="XP_033395939.1">
    <property type="nucleotide sequence ID" value="XM_033546801.1"/>
</dbReference>
<reference evidence="3" key="1">
    <citation type="journal article" date="2020" name="Stud. Mycol.">
        <title>101 Dothideomycetes genomes: a test case for predicting lifestyles and emergence of pathogens.</title>
        <authorList>
            <person name="Haridas S."/>
            <person name="Albert R."/>
            <person name="Binder M."/>
            <person name="Bloem J."/>
            <person name="Labutti K."/>
            <person name="Salamov A."/>
            <person name="Andreopoulos B."/>
            <person name="Baker S."/>
            <person name="Barry K."/>
            <person name="Bills G."/>
            <person name="Bluhm B."/>
            <person name="Cannon C."/>
            <person name="Castanera R."/>
            <person name="Culley D."/>
            <person name="Daum C."/>
            <person name="Ezra D."/>
            <person name="Gonzalez J."/>
            <person name="Henrissat B."/>
            <person name="Kuo A."/>
            <person name="Liang C."/>
            <person name="Lipzen A."/>
            <person name="Lutzoni F."/>
            <person name="Magnuson J."/>
            <person name="Mondo S."/>
            <person name="Nolan M."/>
            <person name="Ohm R."/>
            <person name="Pangilinan J."/>
            <person name="Park H.-J."/>
            <person name="Ramirez L."/>
            <person name="Alfaro M."/>
            <person name="Sun H."/>
            <person name="Tritt A."/>
            <person name="Yoshinaga Y."/>
            <person name="Zwiers L.-H."/>
            <person name="Turgeon B."/>
            <person name="Goodwin S."/>
            <person name="Spatafora J."/>
            <person name="Crous P."/>
            <person name="Grigoriev I."/>
        </authorList>
    </citation>
    <scope>NUCLEOTIDE SEQUENCE</scope>
    <source>
        <strain evidence="3">CBS 121167</strain>
    </source>
</reference>
<evidence type="ECO:0000313" key="3">
    <source>
        <dbReference type="EMBL" id="KAF2140226.1"/>
    </source>
</evidence>
<protein>
    <submittedName>
        <fullName evidence="3">Uncharacterized protein</fullName>
    </submittedName>
</protein>
<keyword evidence="2" id="KW-0472">Membrane</keyword>
<keyword evidence="2" id="KW-1133">Transmembrane helix</keyword>
<sequence>MTNLTTATGLGDRAIIPSRSPHHHTPPPHLHCTAHASRIPPHPTPYRLTHASRLNALVVLYTLRQGPTPTLDNCNAIVQYEPRSVGVGRGWRDCDGEGSLRCALAAGRCTHHCACLPGVPVPGLGLGLRLRPGWVYLYPALPLQSGLLGVTPPIGAVVVVRVWTVGWYVELCVVAALWLGLGLWCAGVVIGSQGKVGRVGRVGKAGRDASERMRVRVRVLTYLGTYLLLGKTERGCVCVCVCVCVCLCLSTDYR</sequence>
<dbReference type="AlphaFoldDB" id="A0A6A6B8H2"/>
<evidence type="ECO:0000313" key="4">
    <source>
        <dbReference type="Proteomes" id="UP000799438"/>
    </source>
</evidence>
<evidence type="ECO:0000256" key="2">
    <source>
        <dbReference type="SAM" id="Phobius"/>
    </source>
</evidence>
<dbReference type="GeneID" id="54304308"/>
<organism evidence="3 4">
    <name type="scientific">Aplosporella prunicola CBS 121167</name>
    <dbReference type="NCBI Taxonomy" id="1176127"/>
    <lineage>
        <taxon>Eukaryota</taxon>
        <taxon>Fungi</taxon>
        <taxon>Dikarya</taxon>
        <taxon>Ascomycota</taxon>
        <taxon>Pezizomycotina</taxon>
        <taxon>Dothideomycetes</taxon>
        <taxon>Dothideomycetes incertae sedis</taxon>
        <taxon>Botryosphaeriales</taxon>
        <taxon>Aplosporellaceae</taxon>
        <taxon>Aplosporella</taxon>
    </lineage>
</organism>
<name>A0A6A6B8H2_9PEZI</name>
<accession>A0A6A6B8H2</accession>
<keyword evidence="2" id="KW-0812">Transmembrane</keyword>
<keyword evidence="4" id="KW-1185">Reference proteome</keyword>
<feature type="region of interest" description="Disordered" evidence="1">
    <location>
        <begin position="1"/>
        <end position="27"/>
    </location>
</feature>
<proteinExistence type="predicted"/>
<gene>
    <name evidence="3" type="ORF">K452DRAFT_53101</name>
</gene>
<feature type="transmembrane region" description="Helical" evidence="2">
    <location>
        <begin position="165"/>
        <end position="191"/>
    </location>
</feature>
<dbReference type="Proteomes" id="UP000799438">
    <property type="component" value="Unassembled WGS sequence"/>
</dbReference>
<evidence type="ECO:0000256" key="1">
    <source>
        <dbReference type="SAM" id="MobiDB-lite"/>
    </source>
</evidence>
<feature type="transmembrane region" description="Helical" evidence="2">
    <location>
        <begin position="135"/>
        <end position="159"/>
    </location>
</feature>
<dbReference type="EMBL" id="ML995490">
    <property type="protein sequence ID" value="KAF2140226.1"/>
    <property type="molecule type" value="Genomic_DNA"/>
</dbReference>